<feature type="region of interest" description="Disordered" evidence="1">
    <location>
        <begin position="483"/>
        <end position="502"/>
    </location>
</feature>
<dbReference type="Pfam" id="PF02029">
    <property type="entry name" value="Caldesmon"/>
    <property type="match status" value="1"/>
</dbReference>
<dbReference type="Ensembl" id="ENSGGOT00000024320.2">
    <property type="protein sequence ID" value="ENSGGOP00000018912.2"/>
    <property type="gene ID" value="ENSGGOG00000009728.3"/>
</dbReference>
<evidence type="ECO:0000313" key="3">
    <source>
        <dbReference type="Proteomes" id="UP000001519"/>
    </source>
</evidence>
<dbReference type="InterPro" id="IPR006017">
    <property type="entry name" value="Caldesmon"/>
</dbReference>
<accession>G3RSY7</accession>
<gene>
    <name evidence="2" type="primary">CALD1</name>
</gene>
<sequence>TLGGRGGRIMRSGVGDQIAYQRNDDDEEEAARERRRRARQERLRQKQEEESLGQVTDQVEVNAQNSVPDEEAKTTTTNTQVEGDDEAAFLERLARREERRQKRLQEALERQKEFDPTITDASLSLPSRRMQNDTAENETAEKEEKSESRQERYEIEETETVTKSYQKNDWRDAEENKKEDKEKEEEEEKPKRGSIGENQGEEKGTKVQAKREKLQEDKPTFKKEEIKDEKIKKDKEPKEEVKSFMDRKKGFTEVKSQNGEFVTHKLKHTENTFSRPGGRASVDTKEAEGAPQVEAGKRLEELRRRRGETESEEFEKLKQKQQEAALELEELKKKREERRKVLEEEEQRRKQEEADRKLREEEEKKRLKEEIERRRAEAAEKRQKMPEDGLSDDKKPFKCFTPKGSSLKIEERAEFLNKSVQKSGVKSTHQAAVVSKIDSRLEQYTSAIEGTKSAKPTKPAASDLPVPAEGVRNIKSMWEKGNVFSSPTAAGTPNKETAGLKVGVSSRINEWLTKTPDGNKSPAPKPSDLRPGDVSSKRNLWEKQSVDKVTSPTKVICWED</sequence>
<organism evidence="2 3">
    <name type="scientific">Gorilla gorilla gorilla</name>
    <name type="common">Western lowland gorilla</name>
    <dbReference type="NCBI Taxonomy" id="9595"/>
    <lineage>
        <taxon>Eukaryota</taxon>
        <taxon>Metazoa</taxon>
        <taxon>Chordata</taxon>
        <taxon>Craniata</taxon>
        <taxon>Vertebrata</taxon>
        <taxon>Euteleostomi</taxon>
        <taxon>Mammalia</taxon>
        <taxon>Eutheria</taxon>
        <taxon>Euarchontoglires</taxon>
        <taxon>Primates</taxon>
        <taxon>Haplorrhini</taxon>
        <taxon>Catarrhini</taxon>
        <taxon>Hominidae</taxon>
        <taxon>Gorilla</taxon>
    </lineage>
</organism>
<feature type="compositionally biased region" description="Basic and acidic residues" evidence="1">
    <location>
        <begin position="527"/>
        <end position="546"/>
    </location>
</feature>
<dbReference type="EMBL" id="CABD030055248">
    <property type="status" value="NOT_ANNOTATED_CDS"/>
    <property type="molecule type" value="Genomic_DNA"/>
</dbReference>
<dbReference type="GeneTree" id="ENSGT00940000153901"/>
<evidence type="ECO:0000256" key="1">
    <source>
        <dbReference type="SAM" id="MobiDB-lite"/>
    </source>
</evidence>
<feature type="compositionally biased region" description="Basic and acidic residues" evidence="1">
    <location>
        <begin position="295"/>
        <end position="321"/>
    </location>
</feature>
<feature type="compositionally biased region" description="Basic and acidic residues" evidence="1">
    <location>
        <begin position="166"/>
        <end position="181"/>
    </location>
</feature>
<feature type="region of interest" description="Disordered" evidence="1">
    <location>
        <begin position="262"/>
        <end position="399"/>
    </location>
</feature>
<dbReference type="GO" id="GO:0003779">
    <property type="term" value="F:actin binding"/>
    <property type="evidence" value="ECO:0007669"/>
    <property type="project" value="InterPro"/>
</dbReference>
<dbReference type="EMBL" id="CABD030055249">
    <property type="status" value="NOT_ANNOTATED_CDS"/>
    <property type="molecule type" value="Genomic_DNA"/>
</dbReference>
<reference evidence="2 3" key="2">
    <citation type="journal article" date="2012" name="Nature">
        <title>Insights into hominid evolution from the gorilla genome sequence.</title>
        <authorList>
            <person name="Scally A."/>
            <person name="Dutheil J.Y."/>
            <person name="Hillier L.W."/>
            <person name="Jordan G.E."/>
            <person name="Goodhead I."/>
            <person name="Herrero J."/>
            <person name="Hobolth A."/>
            <person name="Lappalainen T."/>
            <person name="Mailund T."/>
            <person name="Marques-Bonet T."/>
            <person name="McCarthy S."/>
            <person name="Montgomery S.H."/>
            <person name="Schwalie P.C."/>
            <person name="Tang Y.A."/>
            <person name="Ward M.C."/>
            <person name="Xue Y."/>
            <person name="Yngvadottir B."/>
            <person name="Alkan C."/>
            <person name="Andersen L.N."/>
            <person name="Ayub Q."/>
            <person name="Ball E.V."/>
            <person name="Beal K."/>
            <person name="Bradley B.J."/>
            <person name="Chen Y."/>
            <person name="Clee C.M."/>
            <person name="Fitzgerald S."/>
            <person name="Graves T.A."/>
            <person name="Gu Y."/>
            <person name="Heath P."/>
            <person name="Heger A."/>
            <person name="Karakoc E."/>
            <person name="Kolb-Kokocinski A."/>
            <person name="Laird G.K."/>
            <person name="Lunter G."/>
            <person name="Meader S."/>
            <person name="Mort M."/>
            <person name="Mullikin J.C."/>
            <person name="Munch K."/>
            <person name="O'Connor T.D."/>
            <person name="Phillips A.D."/>
            <person name="Prado-Martinez J."/>
            <person name="Rogers A.S."/>
            <person name="Sajjadian S."/>
            <person name="Schmidt D."/>
            <person name="Shaw K."/>
            <person name="Simpson J.T."/>
            <person name="Stenson P.D."/>
            <person name="Turner D.J."/>
            <person name="Vigilant L."/>
            <person name="Vilella A.J."/>
            <person name="Whitener W."/>
            <person name="Zhu B."/>
            <person name="Cooper D.N."/>
            <person name="de Jong P."/>
            <person name="Dermitzakis E.T."/>
            <person name="Eichler E.E."/>
            <person name="Flicek P."/>
            <person name="Goldman N."/>
            <person name="Mundy N.I."/>
            <person name="Ning Z."/>
            <person name="Odom D.T."/>
            <person name="Ponting C.P."/>
            <person name="Quail M.A."/>
            <person name="Ryder O.A."/>
            <person name="Searle S.M."/>
            <person name="Warren W.C."/>
            <person name="Wilson R.K."/>
            <person name="Schierup M.H."/>
            <person name="Rogers J."/>
            <person name="Tyler-Smith C."/>
            <person name="Durbin R."/>
        </authorList>
    </citation>
    <scope>NUCLEOTIDE SEQUENCE [LARGE SCALE GENOMIC DNA]</scope>
</reference>
<feature type="compositionally biased region" description="Basic and acidic residues" evidence="1">
    <location>
        <begin position="101"/>
        <end position="115"/>
    </location>
</feature>
<feature type="compositionally biased region" description="Basic and acidic residues" evidence="1">
    <location>
        <begin position="40"/>
        <end position="49"/>
    </location>
</feature>
<dbReference type="InterPro" id="IPR006018">
    <property type="entry name" value="Caldesmon_LSP"/>
</dbReference>
<reference evidence="2" key="4">
    <citation type="submission" date="2025-09" db="UniProtKB">
        <authorList>
            <consortium name="Ensembl"/>
        </authorList>
    </citation>
    <scope>IDENTIFICATION</scope>
</reference>
<dbReference type="Bgee" id="ENSGGOG00000009728">
    <property type="expression patterns" value="Expressed in heart and 5 other cell types or tissues"/>
</dbReference>
<reference evidence="3" key="1">
    <citation type="submission" date="2011-05" db="EMBL/GenBank/DDBJ databases">
        <title>Insights into the evolution of the great apes provided by the gorilla genome.</title>
        <authorList>
            <person name="Scally A."/>
        </authorList>
    </citation>
    <scope>NUCLEOTIDE SEQUENCE [LARGE SCALE GENOMIC DNA]</scope>
</reference>
<reference evidence="2" key="3">
    <citation type="submission" date="2025-08" db="UniProtKB">
        <authorList>
            <consortium name="Ensembl"/>
        </authorList>
    </citation>
    <scope>IDENTIFICATION</scope>
</reference>
<feature type="compositionally biased region" description="Basic and acidic residues" evidence="1">
    <location>
        <begin position="200"/>
        <end position="244"/>
    </location>
</feature>
<dbReference type="Proteomes" id="UP000001519">
    <property type="component" value="Chromosome 7"/>
</dbReference>
<dbReference type="EMBL" id="CABD030055245">
    <property type="status" value="NOT_ANNOTATED_CDS"/>
    <property type="molecule type" value="Genomic_DNA"/>
</dbReference>
<dbReference type="PRINTS" id="PR01076">
    <property type="entry name" value="CALDESMON"/>
</dbReference>
<dbReference type="PANTHER" id="PTHR18949">
    <property type="entry name" value="CALDESMON"/>
    <property type="match status" value="1"/>
</dbReference>
<evidence type="ECO:0000313" key="2">
    <source>
        <dbReference type="Ensembl" id="ENSGGOP00000018912.2"/>
    </source>
</evidence>
<feature type="compositionally biased region" description="Polar residues" evidence="1">
    <location>
        <begin position="483"/>
        <end position="495"/>
    </location>
</feature>
<feature type="compositionally biased region" description="Basic and acidic residues" evidence="1">
    <location>
        <begin position="139"/>
        <end position="155"/>
    </location>
</feature>
<proteinExistence type="predicted"/>
<feature type="region of interest" description="Disordered" evidence="1">
    <location>
        <begin position="1"/>
        <end position="86"/>
    </location>
</feature>
<protein>
    <submittedName>
        <fullName evidence="2">Caldesmon 1</fullName>
    </submittedName>
</protein>
<feature type="region of interest" description="Disordered" evidence="1">
    <location>
        <begin position="509"/>
        <end position="560"/>
    </location>
</feature>
<dbReference type="GO" id="GO:0017022">
    <property type="term" value="F:myosin binding"/>
    <property type="evidence" value="ECO:0007669"/>
    <property type="project" value="InterPro"/>
</dbReference>
<feature type="region of interest" description="Disordered" evidence="1">
    <location>
        <begin position="101"/>
        <end position="244"/>
    </location>
</feature>
<dbReference type="PANTHER" id="PTHR18949:SF0">
    <property type="entry name" value="CALDESMON"/>
    <property type="match status" value="1"/>
</dbReference>
<dbReference type="GO" id="GO:0005516">
    <property type="term" value="F:calmodulin binding"/>
    <property type="evidence" value="ECO:0007669"/>
    <property type="project" value="InterPro"/>
</dbReference>
<dbReference type="GO" id="GO:0006936">
    <property type="term" value="P:muscle contraction"/>
    <property type="evidence" value="ECO:0007669"/>
    <property type="project" value="InterPro"/>
</dbReference>
<feature type="compositionally biased region" description="Polar residues" evidence="1">
    <location>
        <begin position="53"/>
        <end position="67"/>
    </location>
</feature>
<dbReference type="AlphaFoldDB" id="G3RSY7"/>
<keyword evidence="3" id="KW-1185">Reference proteome</keyword>
<name>G3RSY7_GORGO</name>
<feature type="compositionally biased region" description="Basic and acidic residues" evidence="1">
    <location>
        <begin position="329"/>
        <end position="396"/>
    </location>
</feature>
<dbReference type="EMBL" id="CABD030055246">
    <property type="status" value="NOT_ANNOTATED_CDS"/>
    <property type="molecule type" value="Genomic_DNA"/>
</dbReference>
<dbReference type="EMBL" id="CABD030055247">
    <property type="status" value="NOT_ANNOTATED_CDS"/>
    <property type="molecule type" value="Genomic_DNA"/>
</dbReference>
<feature type="region of interest" description="Disordered" evidence="1">
    <location>
        <begin position="448"/>
        <end position="467"/>
    </location>
</feature>